<protein>
    <submittedName>
        <fullName evidence="3">NAD/FAD-binding protein</fullName>
    </submittedName>
</protein>
<evidence type="ECO:0000313" key="4">
    <source>
        <dbReference type="Proteomes" id="UP000094893"/>
    </source>
</evidence>
<dbReference type="Gene3D" id="3.50.50.60">
    <property type="entry name" value="FAD/NAD(P)-binding domain"/>
    <property type="match status" value="1"/>
</dbReference>
<dbReference type="Gene3D" id="3.30.70.1990">
    <property type="match status" value="1"/>
</dbReference>
<dbReference type="InterPro" id="IPR036188">
    <property type="entry name" value="FAD/NAD-bd_sf"/>
</dbReference>
<dbReference type="RefSeq" id="WP_024894758.1">
    <property type="nucleotide sequence ID" value="NZ_LWRZ01000099.1"/>
</dbReference>
<dbReference type="PANTHER" id="PTHR42923:SF17">
    <property type="entry name" value="AMINE OXIDASE DOMAIN-CONTAINING PROTEIN"/>
    <property type="match status" value="1"/>
</dbReference>
<evidence type="ECO:0000259" key="2">
    <source>
        <dbReference type="Pfam" id="PF01593"/>
    </source>
</evidence>
<organism evidence="3 4">
    <name type="scientific">Acidithiobacillus thiooxidans</name>
    <name type="common">Thiobacillus thiooxidans</name>
    <dbReference type="NCBI Taxonomy" id="930"/>
    <lineage>
        <taxon>Bacteria</taxon>
        <taxon>Pseudomonadati</taxon>
        <taxon>Pseudomonadota</taxon>
        <taxon>Acidithiobacillia</taxon>
        <taxon>Acidithiobacillales</taxon>
        <taxon>Acidithiobacillaceae</taxon>
        <taxon>Acidithiobacillus</taxon>
    </lineage>
</organism>
<dbReference type="GO" id="GO:0016491">
    <property type="term" value="F:oxidoreductase activity"/>
    <property type="evidence" value="ECO:0007669"/>
    <property type="project" value="InterPro"/>
</dbReference>
<dbReference type="eggNOG" id="COG2907">
    <property type="taxonomic scope" value="Bacteria"/>
</dbReference>
<dbReference type="FunFam" id="1.10.405.20:FF:000001">
    <property type="entry name" value="Amine oxidase"/>
    <property type="match status" value="1"/>
</dbReference>
<reference evidence="3 4" key="1">
    <citation type="journal article" date="2016" name="Int. J. Mol. Sci.">
        <title>Comparative genomics of the extreme acidophile Acidithiobacillus thiooxidans reveals intraspecific divergence and niche adaptation.</title>
        <authorList>
            <person name="Zhang X."/>
            <person name="Feng X."/>
            <person name="Tao J."/>
            <person name="Ma L."/>
            <person name="Xiao Y."/>
            <person name="Liang Y."/>
            <person name="Liu X."/>
            <person name="Yin H."/>
        </authorList>
    </citation>
    <scope>NUCLEOTIDE SEQUENCE [LARGE SCALE GENOMIC DNA]</scope>
    <source>
        <strain evidence="3 4">A02</strain>
    </source>
</reference>
<name>A0A1C2IM52_ACITH</name>
<dbReference type="PANTHER" id="PTHR42923">
    <property type="entry name" value="PROTOPORPHYRINOGEN OXIDASE"/>
    <property type="match status" value="1"/>
</dbReference>
<gene>
    <name evidence="3" type="ORF">A6P07_02480</name>
</gene>
<sequence>MRVAIIGAGISGLGAAWILRKTHSVSVFEAADYPGGHTHTVDVSLQGVSAPVDTGFLVFNDRTYPNLLGLFAELNVPWTASDMSLSVRLPALNLEWCGSSLSTLFAQKRNILRPAFWGMLKDILRFNREALAWLNISDADITLDEFLRRGAYGEWFKTAYLLPMAAAIWSCPTATMLAYPARSILQFYRNHGLLQIFDRPQWRTVVGGGREYVQRITRQLSDVRLNAPVEALHPAPEGGVMVQFAGNQKEHFDQVICALHGDQARKLLGDHWPEQSAALAQCQYQDNEAYLHWDESFLPKHRKAWAAWNFHEEGVADARRSVAVTYLINQLQPLPFKTPVMVTLNPQRVPDPQKTWAQFHYAHPVFDHGALAGQEAVRRLQGRDGLWFCGAWLGHGFHEDGLRSAVEVANHMGIRATWQEQASPATEPRMETWPQQVLR</sequence>
<dbReference type="Proteomes" id="UP000094893">
    <property type="component" value="Unassembled WGS sequence"/>
</dbReference>
<dbReference type="Pfam" id="PF01593">
    <property type="entry name" value="Amino_oxidase"/>
    <property type="match status" value="1"/>
</dbReference>
<comment type="caution">
    <text evidence="3">The sequence shown here is derived from an EMBL/GenBank/DDBJ whole genome shotgun (WGS) entry which is preliminary data.</text>
</comment>
<dbReference type="InterPro" id="IPR002937">
    <property type="entry name" value="Amino_oxidase"/>
</dbReference>
<feature type="region of interest" description="Disordered" evidence="1">
    <location>
        <begin position="420"/>
        <end position="439"/>
    </location>
</feature>
<dbReference type="SUPFAM" id="SSF51905">
    <property type="entry name" value="FAD/NAD(P)-binding domain"/>
    <property type="match status" value="1"/>
</dbReference>
<dbReference type="STRING" id="930.GCA_002079865_03575"/>
<evidence type="ECO:0000313" key="3">
    <source>
        <dbReference type="EMBL" id="OCX76311.1"/>
    </source>
</evidence>
<accession>A0A1C2IM52</accession>
<dbReference type="AlphaFoldDB" id="A0A1C2IM52"/>
<feature type="domain" description="Amine oxidase" evidence="2">
    <location>
        <begin position="10"/>
        <end position="300"/>
    </location>
</feature>
<proteinExistence type="predicted"/>
<dbReference type="InterPro" id="IPR050464">
    <property type="entry name" value="Zeta_carotene_desat/Oxidored"/>
</dbReference>
<evidence type="ECO:0000256" key="1">
    <source>
        <dbReference type="SAM" id="MobiDB-lite"/>
    </source>
</evidence>
<dbReference type="EMBL" id="LWSA01000027">
    <property type="protein sequence ID" value="OCX76311.1"/>
    <property type="molecule type" value="Genomic_DNA"/>
</dbReference>
<dbReference type="Gene3D" id="1.10.405.20">
    <property type="match status" value="1"/>
</dbReference>